<keyword evidence="5" id="KW-1133">Transmembrane helix</keyword>
<name>A0A4D6X856_PSEPU</name>
<dbReference type="Proteomes" id="UP000298551">
    <property type="component" value="Chromosome"/>
</dbReference>
<dbReference type="Pfam" id="PF00535">
    <property type="entry name" value="Glycos_transf_2"/>
    <property type="match status" value="1"/>
</dbReference>
<dbReference type="PANTHER" id="PTHR43630:SF1">
    <property type="entry name" value="POLY-BETA-1,6-N-ACETYL-D-GLUCOSAMINE SYNTHASE"/>
    <property type="match status" value="1"/>
</dbReference>
<feature type="domain" description="Glycosyltransferase 2-like" evidence="6">
    <location>
        <begin position="45"/>
        <end position="167"/>
    </location>
</feature>
<evidence type="ECO:0000259" key="6">
    <source>
        <dbReference type="Pfam" id="PF00535"/>
    </source>
</evidence>
<evidence type="ECO:0000313" key="8">
    <source>
        <dbReference type="Proteomes" id="UP000298551"/>
    </source>
</evidence>
<keyword evidence="4 7" id="KW-0808">Transferase</keyword>
<accession>A0A4D6X856</accession>
<evidence type="ECO:0000256" key="5">
    <source>
        <dbReference type="SAM" id="Phobius"/>
    </source>
</evidence>
<keyword evidence="3" id="KW-0328">Glycosyltransferase</keyword>
<keyword evidence="2" id="KW-0997">Cell inner membrane</keyword>
<dbReference type="InterPro" id="IPR001173">
    <property type="entry name" value="Glyco_trans_2-like"/>
</dbReference>
<dbReference type="AlphaFoldDB" id="A0A4D6X856"/>
<dbReference type="CDD" id="cd06423">
    <property type="entry name" value="CESA_like"/>
    <property type="match status" value="1"/>
</dbReference>
<evidence type="ECO:0000256" key="4">
    <source>
        <dbReference type="ARBA" id="ARBA00022679"/>
    </source>
</evidence>
<evidence type="ECO:0000313" key="7">
    <source>
        <dbReference type="EMBL" id="QCI12119.1"/>
    </source>
</evidence>
<protein>
    <submittedName>
        <fullName evidence="7">Glycosyltransferase family 2 protein</fullName>
    </submittedName>
</protein>
<keyword evidence="5" id="KW-0472">Membrane</keyword>
<gene>
    <name evidence="7" type="ORF">E6B08_12445</name>
</gene>
<feature type="transmembrane region" description="Helical" evidence="5">
    <location>
        <begin position="300"/>
        <end position="319"/>
    </location>
</feature>
<dbReference type="InterPro" id="IPR029044">
    <property type="entry name" value="Nucleotide-diphossugar_trans"/>
</dbReference>
<keyword evidence="2" id="KW-1003">Cell membrane</keyword>
<dbReference type="GO" id="GO:0016757">
    <property type="term" value="F:glycosyltransferase activity"/>
    <property type="evidence" value="ECO:0007669"/>
    <property type="project" value="UniProtKB-KW"/>
</dbReference>
<dbReference type="SUPFAM" id="SSF53448">
    <property type="entry name" value="Nucleotide-diphospho-sugar transferases"/>
    <property type="match status" value="1"/>
</dbReference>
<dbReference type="Gene3D" id="3.90.550.10">
    <property type="entry name" value="Spore Coat Polysaccharide Biosynthesis Protein SpsA, Chain A"/>
    <property type="match status" value="1"/>
</dbReference>
<dbReference type="EMBL" id="CP039371">
    <property type="protein sequence ID" value="QCI12119.1"/>
    <property type="molecule type" value="Genomic_DNA"/>
</dbReference>
<sequence>MHTIPLVATVLLISFTLQTLWLLRRAKATPVAKQTVPEHKPLPISVLIPSYNEGKVLGATVNAVMRSKGVCIAQVICIDNGSTDDTQDVVLALQRQYGEVIHYVAEASGGKASALNHGLSLVSSAAYAGIDADTQILPDTLHNLAQAFSIPGTDAVSGHLIAGGSVSGEGLVYVGQMLEYAATNNVARRALAPLHLLLVIPGSIGLFSTQAVRGIGGYSESTLAEDRDLTLELLFAGHRLEHAPDAWALTEVPDTLHSLFKQRVRWSTGKFQIMLKHRKRLFGGSNRNRTIVLYGFINDLLIPLTCLPVSLVLLLYGFIGLASPNCSLWPGIYLTAVLANILAGYAYTHWAWRVEVAGRTARGLNSPSADFRAGWLIDLIEYLAAWCGMCRALSKHSHTWGKLNRRADVALPLDTTSSQHPADISDTKQ</sequence>
<comment type="similarity">
    <text evidence="1">Belongs to the glycosyltransferase 2 family.</text>
</comment>
<proteinExistence type="inferred from homology"/>
<dbReference type="PANTHER" id="PTHR43630">
    <property type="entry name" value="POLY-BETA-1,6-N-ACETYL-D-GLUCOSAMINE SYNTHASE"/>
    <property type="match status" value="1"/>
</dbReference>
<evidence type="ECO:0000256" key="3">
    <source>
        <dbReference type="ARBA" id="ARBA00022676"/>
    </source>
</evidence>
<dbReference type="OrthoDB" id="9802649at2"/>
<dbReference type="RefSeq" id="WP_136914280.1">
    <property type="nucleotide sequence ID" value="NZ_CP039371.1"/>
</dbReference>
<evidence type="ECO:0000256" key="2">
    <source>
        <dbReference type="ARBA" id="ARBA00022519"/>
    </source>
</evidence>
<evidence type="ECO:0000256" key="1">
    <source>
        <dbReference type="ARBA" id="ARBA00006739"/>
    </source>
</evidence>
<reference evidence="8" key="1">
    <citation type="submission" date="2019-04" db="EMBL/GenBank/DDBJ databases">
        <title>Genome sequence of Pseudomonas putida 1290, an auxin catabolizing strain.</title>
        <authorList>
            <person name="Laird T.S."/>
            <person name="Leveau J.H.J."/>
        </authorList>
    </citation>
    <scope>NUCLEOTIDE SEQUENCE [LARGE SCALE GENOMIC DNA]</scope>
    <source>
        <strain evidence="8">1290</strain>
    </source>
</reference>
<feature type="transmembrane region" description="Helical" evidence="5">
    <location>
        <begin position="331"/>
        <end position="352"/>
    </location>
</feature>
<keyword evidence="5" id="KW-0812">Transmembrane</keyword>
<organism evidence="7 8">
    <name type="scientific">Pseudomonas putida</name>
    <name type="common">Arthrobacter siderocapsulatus</name>
    <dbReference type="NCBI Taxonomy" id="303"/>
    <lineage>
        <taxon>Bacteria</taxon>
        <taxon>Pseudomonadati</taxon>
        <taxon>Pseudomonadota</taxon>
        <taxon>Gammaproteobacteria</taxon>
        <taxon>Pseudomonadales</taxon>
        <taxon>Pseudomonadaceae</taxon>
        <taxon>Pseudomonas</taxon>
    </lineage>
</organism>